<evidence type="ECO:0000259" key="5">
    <source>
        <dbReference type="Pfam" id="PF13193"/>
    </source>
</evidence>
<evidence type="ECO:0008006" key="8">
    <source>
        <dbReference type="Google" id="ProtNLM"/>
    </source>
</evidence>
<dbReference type="Pfam" id="PF00501">
    <property type="entry name" value="AMP-binding"/>
    <property type="match status" value="1"/>
</dbReference>
<evidence type="ECO:0000313" key="6">
    <source>
        <dbReference type="EMBL" id="OJJ33633.1"/>
    </source>
</evidence>
<name>A0A1L9RFI2_ASPWE</name>
<evidence type="ECO:0000256" key="3">
    <source>
        <dbReference type="SAM" id="MobiDB-lite"/>
    </source>
</evidence>
<dbReference type="InterPro" id="IPR042099">
    <property type="entry name" value="ANL_N_sf"/>
</dbReference>
<dbReference type="GeneID" id="63753545"/>
<gene>
    <name evidence="6" type="ORF">ASPWEDRAFT_52081</name>
</gene>
<dbReference type="VEuPathDB" id="FungiDB:ASPWEDRAFT_52081"/>
<comment type="similarity">
    <text evidence="1">Belongs to the ATP-dependent AMP-binding enzyme family.</text>
</comment>
<dbReference type="RefSeq" id="XP_040687309.1">
    <property type="nucleotide sequence ID" value="XM_040837697.1"/>
</dbReference>
<dbReference type="InterPro" id="IPR020845">
    <property type="entry name" value="AMP-binding_CS"/>
</dbReference>
<dbReference type="Pfam" id="PF13193">
    <property type="entry name" value="AMP-binding_C"/>
    <property type="match status" value="1"/>
</dbReference>
<dbReference type="AlphaFoldDB" id="A0A1L9RFI2"/>
<dbReference type="InterPro" id="IPR025110">
    <property type="entry name" value="AMP-bd_C"/>
</dbReference>
<dbReference type="Proteomes" id="UP000184383">
    <property type="component" value="Unassembled WGS sequence"/>
</dbReference>
<dbReference type="InterPro" id="IPR045851">
    <property type="entry name" value="AMP-bd_C_sf"/>
</dbReference>
<proteinExistence type="inferred from homology"/>
<feature type="domain" description="AMP-binding enzyme C-terminal" evidence="5">
    <location>
        <begin position="444"/>
        <end position="516"/>
    </location>
</feature>
<dbReference type="PANTHER" id="PTHR24096:SF149">
    <property type="entry name" value="AMP-BINDING DOMAIN-CONTAINING PROTEIN-RELATED"/>
    <property type="match status" value="1"/>
</dbReference>
<evidence type="ECO:0000259" key="4">
    <source>
        <dbReference type="Pfam" id="PF00501"/>
    </source>
</evidence>
<evidence type="ECO:0000313" key="7">
    <source>
        <dbReference type="Proteomes" id="UP000184383"/>
    </source>
</evidence>
<organism evidence="6 7">
    <name type="scientific">Aspergillus wentii DTO 134E9</name>
    <dbReference type="NCBI Taxonomy" id="1073089"/>
    <lineage>
        <taxon>Eukaryota</taxon>
        <taxon>Fungi</taxon>
        <taxon>Dikarya</taxon>
        <taxon>Ascomycota</taxon>
        <taxon>Pezizomycotina</taxon>
        <taxon>Eurotiomycetes</taxon>
        <taxon>Eurotiomycetidae</taxon>
        <taxon>Eurotiales</taxon>
        <taxon>Aspergillaceae</taxon>
        <taxon>Aspergillus</taxon>
        <taxon>Aspergillus subgen. Cremei</taxon>
    </lineage>
</organism>
<reference evidence="7" key="1">
    <citation type="journal article" date="2017" name="Genome Biol.">
        <title>Comparative genomics reveals high biological diversity and specific adaptations in the industrially and medically important fungal genus Aspergillus.</title>
        <authorList>
            <person name="de Vries R.P."/>
            <person name="Riley R."/>
            <person name="Wiebenga A."/>
            <person name="Aguilar-Osorio G."/>
            <person name="Amillis S."/>
            <person name="Uchima C.A."/>
            <person name="Anderluh G."/>
            <person name="Asadollahi M."/>
            <person name="Askin M."/>
            <person name="Barry K."/>
            <person name="Battaglia E."/>
            <person name="Bayram O."/>
            <person name="Benocci T."/>
            <person name="Braus-Stromeyer S.A."/>
            <person name="Caldana C."/>
            <person name="Canovas D."/>
            <person name="Cerqueira G.C."/>
            <person name="Chen F."/>
            <person name="Chen W."/>
            <person name="Choi C."/>
            <person name="Clum A."/>
            <person name="Dos Santos R.A."/>
            <person name="Damasio A.R."/>
            <person name="Diallinas G."/>
            <person name="Emri T."/>
            <person name="Fekete E."/>
            <person name="Flipphi M."/>
            <person name="Freyberg S."/>
            <person name="Gallo A."/>
            <person name="Gournas C."/>
            <person name="Habgood R."/>
            <person name="Hainaut M."/>
            <person name="Harispe M.L."/>
            <person name="Henrissat B."/>
            <person name="Hilden K.S."/>
            <person name="Hope R."/>
            <person name="Hossain A."/>
            <person name="Karabika E."/>
            <person name="Karaffa L."/>
            <person name="Karanyi Z."/>
            <person name="Krasevec N."/>
            <person name="Kuo A."/>
            <person name="Kusch H."/>
            <person name="LaButti K."/>
            <person name="Lagendijk E.L."/>
            <person name="Lapidus A."/>
            <person name="Levasseur A."/>
            <person name="Lindquist E."/>
            <person name="Lipzen A."/>
            <person name="Logrieco A.F."/>
            <person name="MacCabe A."/>
            <person name="Maekelae M.R."/>
            <person name="Malavazi I."/>
            <person name="Melin P."/>
            <person name="Meyer V."/>
            <person name="Mielnichuk N."/>
            <person name="Miskei M."/>
            <person name="Molnar A.P."/>
            <person name="Mule G."/>
            <person name="Ngan C.Y."/>
            <person name="Orejas M."/>
            <person name="Orosz E."/>
            <person name="Ouedraogo J.P."/>
            <person name="Overkamp K.M."/>
            <person name="Park H.-S."/>
            <person name="Perrone G."/>
            <person name="Piumi F."/>
            <person name="Punt P.J."/>
            <person name="Ram A.F."/>
            <person name="Ramon A."/>
            <person name="Rauscher S."/>
            <person name="Record E."/>
            <person name="Riano-Pachon D.M."/>
            <person name="Robert V."/>
            <person name="Roehrig J."/>
            <person name="Ruller R."/>
            <person name="Salamov A."/>
            <person name="Salih N.S."/>
            <person name="Samson R.A."/>
            <person name="Sandor E."/>
            <person name="Sanguinetti M."/>
            <person name="Schuetze T."/>
            <person name="Sepcic K."/>
            <person name="Shelest E."/>
            <person name="Sherlock G."/>
            <person name="Sophianopoulou V."/>
            <person name="Squina F.M."/>
            <person name="Sun H."/>
            <person name="Susca A."/>
            <person name="Todd R.B."/>
            <person name="Tsang A."/>
            <person name="Unkles S.E."/>
            <person name="van de Wiele N."/>
            <person name="van Rossen-Uffink D."/>
            <person name="Oliveira J.V."/>
            <person name="Vesth T.C."/>
            <person name="Visser J."/>
            <person name="Yu J.-H."/>
            <person name="Zhou M."/>
            <person name="Andersen M.R."/>
            <person name="Archer D.B."/>
            <person name="Baker S.E."/>
            <person name="Benoit I."/>
            <person name="Brakhage A.A."/>
            <person name="Braus G.H."/>
            <person name="Fischer R."/>
            <person name="Frisvad J.C."/>
            <person name="Goldman G.H."/>
            <person name="Houbraken J."/>
            <person name="Oakley B."/>
            <person name="Pocsi I."/>
            <person name="Scazzocchio C."/>
            <person name="Seiboth B."/>
            <person name="vanKuyk P.A."/>
            <person name="Wortman J."/>
            <person name="Dyer P.S."/>
            <person name="Grigoriev I.V."/>
        </authorList>
    </citation>
    <scope>NUCLEOTIDE SEQUENCE [LARGE SCALE GENOMIC DNA]</scope>
    <source>
        <strain evidence="7">DTO 134E9</strain>
    </source>
</reference>
<keyword evidence="2" id="KW-0436">Ligase</keyword>
<dbReference type="EMBL" id="KV878213">
    <property type="protein sequence ID" value="OJJ33633.1"/>
    <property type="molecule type" value="Genomic_DNA"/>
</dbReference>
<dbReference type="PANTHER" id="PTHR24096">
    <property type="entry name" value="LONG-CHAIN-FATTY-ACID--COA LIGASE"/>
    <property type="match status" value="1"/>
</dbReference>
<dbReference type="Gene3D" id="3.30.300.30">
    <property type="match status" value="1"/>
</dbReference>
<dbReference type="Gene3D" id="3.40.50.12780">
    <property type="entry name" value="N-terminal domain of ligase-like"/>
    <property type="match status" value="1"/>
</dbReference>
<evidence type="ECO:0000256" key="2">
    <source>
        <dbReference type="ARBA" id="ARBA00022598"/>
    </source>
</evidence>
<evidence type="ECO:0000256" key="1">
    <source>
        <dbReference type="ARBA" id="ARBA00006432"/>
    </source>
</evidence>
<dbReference type="GO" id="GO:0016405">
    <property type="term" value="F:CoA-ligase activity"/>
    <property type="evidence" value="ECO:0007669"/>
    <property type="project" value="TreeGrafter"/>
</dbReference>
<feature type="domain" description="AMP-dependent synthetase/ligase" evidence="4">
    <location>
        <begin position="45"/>
        <end position="395"/>
    </location>
</feature>
<dbReference type="InterPro" id="IPR000873">
    <property type="entry name" value="AMP-dep_synth/lig_dom"/>
</dbReference>
<sequence>MGQIYRNPINPHPGIPQLDLLTLLFESEHSACQDDGKILHADAADPSNKITRSSLRDLTGCIAHGLRSRYHVGQYGPGRDVVTLVTNGQILVPAVFFGIIAAGGVYSAVSPSSTVAELVRQINIARSRLIVCGTEHRELACRAARLCGIGLDRVLVLDSSTSSKNPDTLKNNLIIIIWSSGTTGLPKGVMISHRNLVTETFITALPGREWAMGEIQKGTFRPVEFRALAHLPASHIAGLFGSMISPFYSDGTVFWMSKYHWKEFTTYVKQHQITALFTVPSVYLRIAKSREAADAFRSIVGASTGGSAMDGRLQAAASSKLGRGTDVYVGQTWGMSESTGGITGMRPGERDETGSIGQPLPGVELRIVDEDDHDVEPGQQGELLVRSPTVMDGYFDNLEATRDAFHDGWLCTGDIGVFKNGRFYIVDRKKELIKYKGLQIAPAELENILFAHPCVKEAAVVGVPSPDDPRSEWARAYVVANPRKVSEEGGGVVFVSTIPKNGVGKFLRKELRDRAKMELGGRSGKL</sequence>
<dbReference type="PROSITE" id="PS00455">
    <property type="entry name" value="AMP_BINDING"/>
    <property type="match status" value="1"/>
</dbReference>
<dbReference type="OrthoDB" id="1898221at2759"/>
<protein>
    <recommendedName>
        <fullName evidence="8">AMP-dependent synthetase/ligase domain-containing protein</fullName>
    </recommendedName>
</protein>
<accession>A0A1L9RFI2</accession>
<dbReference type="STRING" id="1073089.A0A1L9RFI2"/>
<keyword evidence="7" id="KW-1185">Reference proteome</keyword>
<feature type="region of interest" description="Disordered" evidence="3">
    <location>
        <begin position="339"/>
        <end position="360"/>
    </location>
</feature>
<dbReference type="SUPFAM" id="SSF56801">
    <property type="entry name" value="Acetyl-CoA synthetase-like"/>
    <property type="match status" value="1"/>
</dbReference>
<dbReference type="GO" id="GO:0019748">
    <property type="term" value="P:secondary metabolic process"/>
    <property type="evidence" value="ECO:0007669"/>
    <property type="project" value="TreeGrafter"/>
</dbReference>